<dbReference type="Proteomes" id="UP000054558">
    <property type="component" value="Unassembled WGS sequence"/>
</dbReference>
<dbReference type="AlphaFoldDB" id="A0A1Y1I0L4"/>
<proteinExistence type="predicted"/>
<accession>A0A1Y1I0L4</accession>
<organism evidence="1 2">
    <name type="scientific">Klebsormidium nitens</name>
    <name type="common">Green alga</name>
    <name type="synonym">Ulothrix nitens</name>
    <dbReference type="NCBI Taxonomy" id="105231"/>
    <lineage>
        <taxon>Eukaryota</taxon>
        <taxon>Viridiplantae</taxon>
        <taxon>Streptophyta</taxon>
        <taxon>Klebsormidiophyceae</taxon>
        <taxon>Klebsormidiales</taxon>
        <taxon>Klebsormidiaceae</taxon>
        <taxon>Klebsormidium</taxon>
    </lineage>
</organism>
<reference evidence="1 2" key="1">
    <citation type="journal article" date="2014" name="Nat. Commun.">
        <title>Klebsormidium flaccidum genome reveals primary factors for plant terrestrial adaptation.</title>
        <authorList>
            <person name="Hori K."/>
            <person name="Maruyama F."/>
            <person name="Fujisawa T."/>
            <person name="Togashi T."/>
            <person name="Yamamoto N."/>
            <person name="Seo M."/>
            <person name="Sato S."/>
            <person name="Yamada T."/>
            <person name="Mori H."/>
            <person name="Tajima N."/>
            <person name="Moriyama T."/>
            <person name="Ikeuchi M."/>
            <person name="Watanabe M."/>
            <person name="Wada H."/>
            <person name="Kobayashi K."/>
            <person name="Saito M."/>
            <person name="Masuda T."/>
            <person name="Sasaki-Sekimoto Y."/>
            <person name="Mashiguchi K."/>
            <person name="Awai K."/>
            <person name="Shimojima M."/>
            <person name="Masuda S."/>
            <person name="Iwai M."/>
            <person name="Nobusawa T."/>
            <person name="Narise T."/>
            <person name="Kondo S."/>
            <person name="Saito H."/>
            <person name="Sato R."/>
            <person name="Murakawa M."/>
            <person name="Ihara Y."/>
            <person name="Oshima-Yamada Y."/>
            <person name="Ohtaka K."/>
            <person name="Satoh M."/>
            <person name="Sonobe K."/>
            <person name="Ishii M."/>
            <person name="Ohtani R."/>
            <person name="Kanamori-Sato M."/>
            <person name="Honoki R."/>
            <person name="Miyazaki D."/>
            <person name="Mochizuki H."/>
            <person name="Umetsu J."/>
            <person name="Higashi K."/>
            <person name="Shibata D."/>
            <person name="Kamiya Y."/>
            <person name="Sato N."/>
            <person name="Nakamura Y."/>
            <person name="Tabata S."/>
            <person name="Ida S."/>
            <person name="Kurokawa K."/>
            <person name="Ohta H."/>
        </authorList>
    </citation>
    <scope>NUCLEOTIDE SEQUENCE [LARGE SCALE GENOMIC DNA]</scope>
    <source>
        <strain evidence="1 2">NIES-2285</strain>
    </source>
</reference>
<evidence type="ECO:0000313" key="1">
    <source>
        <dbReference type="EMBL" id="GAQ84480.1"/>
    </source>
</evidence>
<protein>
    <submittedName>
        <fullName evidence="1">Uncharacterized protein</fullName>
    </submittedName>
</protein>
<keyword evidence="2" id="KW-1185">Reference proteome</keyword>
<gene>
    <name evidence="1" type="ORF">KFL_001900230</name>
</gene>
<dbReference type="EMBL" id="DF237139">
    <property type="protein sequence ID" value="GAQ84480.1"/>
    <property type="molecule type" value="Genomic_DNA"/>
</dbReference>
<evidence type="ECO:0000313" key="2">
    <source>
        <dbReference type="Proteomes" id="UP000054558"/>
    </source>
</evidence>
<sequence length="157" mass="17900">MMARQSPEEAGFVRCGDIWICKLLLNGGRVCNEQFSCKKKHLLETHRLEQHDIPGPLPTLKTGRIVTVSEEEKRAKHAARQARYVAKKGPDAMKAIEEASKMTKLTQKFREAFDIQYEEVVWVPMNRRFTELLDSCYFLGQPSGGGLTRYDVIAKLS</sequence>
<name>A0A1Y1I0L4_KLENI</name>